<feature type="domain" description="DNA primase/polymerase bifunctional N-terminal" evidence="3">
    <location>
        <begin position="10"/>
        <end position="185"/>
    </location>
</feature>
<name>A8ZXC8_DESOH</name>
<dbReference type="Pfam" id="PF08708">
    <property type="entry name" value="PriCT_1"/>
    <property type="match status" value="1"/>
</dbReference>
<proteinExistence type="predicted"/>
<protein>
    <submittedName>
        <fullName evidence="4">Bifunctional DNA primase/polymerase</fullName>
    </submittedName>
</protein>
<dbReference type="GO" id="GO:0016787">
    <property type="term" value="F:hydrolase activity"/>
    <property type="evidence" value="ECO:0007669"/>
    <property type="project" value="UniProtKB-KW"/>
</dbReference>
<dbReference type="OrthoDB" id="784829at2"/>
<dbReference type="InterPro" id="IPR014820">
    <property type="entry name" value="PriCT_1"/>
</dbReference>
<gene>
    <name evidence="4" type="ordered locus">Dole_2704</name>
</gene>
<dbReference type="Pfam" id="PF09250">
    <property type="entry name" value="Prim-Pol"/>
    <property type="match status" value="1"/>
</dbReference>
<dbReference type="AlphaFoldDB" id="A8ZXC8"/>
<evidence type="ECO:0000256" key="1">
    <source>
        <dbReference type="ARBA" id="ARBA00022801"/>
    </source>
</evidence>
<evidence type="ECO:0000313" key="5">
    <source>
        <dbReference type="Proteomes" id="UP000008561"/>
    </source>
</evidence>
<dbReference type="PANTHER" id="PTHR35372:SF2">
    <property type="entry name" value="SF3 HELICASE DOMAIN-CONTAINING PROTEIN"/>
    <property type="match status" value="1"/>
</dbReference>
<dbReference type="eggNOG" id="COG4172">
    <property type="taxonomic scope" value="Bacteria"/>
</dbReference>
<dbReference type="eggNOG" id="COG5519">
    <property type="taxonomic scope" value="Bacteria"/>
</dbReference>
<dbReference type="STRING" id="96561.Dole_2704"/>
<dbReference type="HOGENOM" id="CLU_372443_0_0_7"/>
<dbReference type="CDD" id="cd04859">
    <property type="entry name" value="Prim_Pol"/>
    <property type="match status" value="1"/>
</dbReference>
<dbReference type="SMART" id="SM00942">
    <property type="entry name" value="PriCT_1"/>
    <property type="match status" value="1"/>
</dbReference>
<evidence type="ECO:0000259" key="3">
    <source>
        <dbReference type="SMART" id="SM00943"/>
    </source>
</evidence>
<organism evidence="4 5">
    <name type="scientific">Desulfosudis oleivorans (strain DSM 6200 / JCM 39069 / Hxd3)</name>
    <name type="common">Desulfococcus oleovorans</name>
    <dbReference type="NCBI Taxonomy" id="96561"/>
    <lineage>
        <taxon>Bacteria</taxon>
        <taxon>Pseudomonadati</taxon>
        <taxon>Thermodesulfobacteriota</taxon>
        <taxon>Desulfobacteria</taxon>
        <taxon>Desulfobacterales</taxon>
        <taxon>Desulfosudaceae</taxon>
        <taxon>Desulfosudis</taxon>
    </lineage>
</organism>
<dbReference type="SUPFAM" id="SSF56747">
    <property type="entry name" value="Prim-pol domain"/>
    <property type="match status" value="1"/>
</dbReference>
<reference evidence="4 5" key="1">
    <citation type="submission" date="2007-10" db="EMBL/GenBank/DDBJ databases">
        <title>Complete sequence of Desulfococcus oleovorans Hxd3.</title>
        <authorList>
            <consortium name="US DOE Joint Genome Institute"/>
            <person name="Copeland A."/>
            <person name="Lucas S."/>
            <person name="Lapidus A."/>
            <person name="Barry K."/>
            <person name="Glavina del Rio T."/>
            <person name="Dalin E."/>
            <person name="Tice H."/>
            <person name="Pitluck S."/>
            <person name="Kiss H."/>
            <person name="Brettin T."/>
            <person name="Bruce D."/>
            <person name="Detter J.C."/>
            <person name="Han C."/>
            <person name="Schmutz J."/>
            <person name="Larimer F."/>
            <person name="Land M."/>
            <person name="Hauser L."/>
            <person name="Kyrpides N."/>
            <person name="Kim E."/>
            <person name="Wawrik B."/>
            <person name="Richardson P."/>
        </authorList>
    </citation>
    <scope>NUCLEOTIDE SEQUENCE [LARGE SCALE GENOMIC DNA]</scope>
    <source>
        <strain evidence="5">DSM 6200 / JCM 39069 / Hxd3</strain>
    </source>
</reference>
<dbReference type="InterPro" id="IPR015330">
    <property type="entry name" value="DNA_primase/pol_bifunc_N"/>
</dbReference>
<dbReference type="PANTHER" id="PTHR35372">
    <property type="entry name" value="ATP BINDING PROTEIN-RELATED"/>
    <property type="match status" value="1"/>
</dbReference>
<evidence type="ECO:0000259" key="2">
    <source>
        <dbReference type="SMART" id="SM00942"/>
    </source>
</evidence>
<feature type="domain" description="Primase C-terminal 1" evidence="2">
    <location>
        <begin position="199"/>
        <end position="265"/>
    </location>
</feature>
<dbReference type="Proteomes" id="UP000008561">
    <property type="component" value="Chromosome"/>
</dbReference>
<keyword evidence="1" id="KW-0378">Hydrolase</keyword>
<dbReference type="RefSeq" id="WP_012176118.1">
    <property type="nucleotide sequence ID" value="NC_009943.1"/>
</dbReference>
<sequence>MKHNDKWQAVKQYYKKGWPIFPLHTIKDGKCSCDKPTCTTPGKHPMYDAEDLTEGFKNASSSQQQLKKWWSRWPDANIGIRTGKESFIAIDIDLPDGPDNMKKLEKTYGNLPKTVNQKTGGGGYQLFFKPPHTRIPCKTGLLGNIDIRGEGGYVVAPPSDHIKNKKYKWRHSPDSIEIAGMPEWLTDLIEKGEKYCDLVHSLKKIPEGKRNDTLAEIAGSLRGEGRELDEIHGVLRKANKNRCTPALEDDEVKKIAESISSYPPNASTSDNKNKNAKTAQFNKFIETFFEKNEILQDTNSGFFYAIINGEGGEQVLDTRSDNFKRHCRSSIRKSSDALISRQDIDLIIDHLEANAVDQNKKGEVSIRIARVDNTIYLDLADEKKQVVKITSEGWTICQETPVHFYRPQGMLPLPVPVEGKGFAKLKHFLPAGKQHKHTCRLILAWLVGALNPQGPYVALILTGPKGSSKSTLTEFLKFLIDPAKATTRALSGNEETLMIYCKNNWLVSFDNLSVLSQPMSDALCRVSTGGGLSKRKQYTDDEEYVFQANRPIIMNGINNFIKADDLVDRSLIIELPFIDDAKRLTKKRLNQEFQEAQPLILGSLLKAVSSALKNENIKIDVPLPRMSDFASWVCAAEEALPWKGKKFLTDYNTHLNKNLSKTYLENPIVYCIKNFLEKCKDKRWEGNATDLVNQLKKAFPEKSAVIPKPNKIQQEIGAFPAALNHFNIKFNKKRTSENRLITLEIK</sequence>
<dbReference type="InterPro" id="IPR051620">
    <property type="entry name" value="ORF904-like_C"/>
</dbReference>
<keyword evidence="5" id="KW-1185">Reference proteome</keyword>
<dbReference type="EMBL" id="CP000859">
    <property type="protein sequence ID" value="ABW68507.1"/>
    <property type="molecule type" value="Genomic_DNA"/>
</dbReference>
<accession>A8ZXC8</accession>
<dbReference type="SMART" id="SM00943">
    <property type="entry name" value="Prim-Pol"/>
    <property type="match status" value="1"/>
</dbReference>
<evidence type="ECO:0000313" key="4">
    <source>
        <dbReference type="EMBL" id="ABW68507.1"/>
    </source>
</evidence>
<dbReference type="KEGG" id="dol:Dole_2704"/>